<evidence type="ECO:0008006" key="3">
    <source>
        <dbReference type="Google" id="ProtNLM"/>
    </source>
</evidence>
<dbReference type="GO" id="GO:0070224">
    <property type="term" value="F:sulfide:quinone oxidoreductase activity"/>
    <property type="evidence" value="ECO:0007669"/>
    <property type="project" value="TreeGrafter"/>
</dbReference>
<dbReference type="AlphaFoldDB" id="A0AAW0GVS9"/>
<dbReference type="EMBL" id="JASBNA010000003">
    <property type="protein sequence ID" value="KAK7693595.1"/>
    <property type="molecule type" value="Genomic_DNA"/>
</dbReference>
<dbReference type="InterPro" id="IPR015904">
    <property type="entry name" value="Sulphide_quinone_reductase"/>
</dbReference>
<comment type="caution">
    <text evidence="1">The sequence shown here is derived from an EMBL/GenBank/DDBJ whole genome shotgun (WGS) entry which is preliminary data.</text>
</comment>
<dbReference type="InterPro" id="IPR036188">
    <property type="entry name" value="FAD/NAD-bd_sf"/>
</dbReference>
<organism evidence="1 2">
    <name type="scientific">Cerrena zonata</name>
    <dbReference type="NCBI Taxonomy" id="2478898"/>
    <lineage>
        <taxon>Eukaryota</taxon>
        <taxon>Fungi</taxon>
        <taxon>Dikarya</taxon>
        <taxon>Basidiomycota</taxon>
        <taxon>Agaricomycotina</taxon>
        <taxon>Agaricomycetes</taxon>
        <taxon>Polyporales</taxon>
        <taxon>Cerrenaceae</taxon>
        <taxon>Cerrena</taxon>
    </lineage>
</organism>
<dbReference type="GO" id="GO:0070221">
    <property type="term" value="P:sulfide oxidation, using sulfide:quinone oxidoreductase"/>
    <property type="evidence" value="ECO:0007669"/>
    <property type="project" value="TreeGrafter"/>
</dbReference>
<evidence type="ECO:0000313" key="1">
    <source>
        <dbReference type="EMBL" id="KAK7693595.1"/>
    </source>
</evidence>
<accession>A0AAW0GVS9</accession>
<gene>
    <name evidence="1" type="ORF">QCA50_003164</name>
</gene>
<dbReference type="Gene3D" id="3.50.50.60">
    <property type="entry name" value="FAD/NAD(P)-binding domain"/>
    <property type="match status" value="2"/>
</dbReference>
<dbReference type="SUPFAM" id="SSF51905">
    <property type="entry name" value="FAD/NAD(P)-binding domain"/>
    <property type="match status" value="1"/>
</dbReference>
<dbReference type="GO" id="GO:0071949">
    <property type="term" value="F:FAD binding"/>
    <property type="evidence" value="ECO:0007669"/>
    <property type="project" value="TreeGrafter"/>
</dbReference>
<keyword evidence="2" id="KW-1185">Reference proteome</keyword>
<dbReference type="GO" id="GO:0005739">
    <property type="term" value="C:mitochondrion"/>
    <property type="evidence" value="ECO:0007669"/>
    <property type="project" value="TreeGrafter"/>
</dbReference>
<evidence type="ECO:0000313" key="2">
    <source>
        <dbReference type="Proteomes" id="UP001385951"/>
    </source>
</evidence>
<sequence length="246" mass="27367">MWMAWDRYQKTNRGNNVNVEFWSGMPSMFAVKKYADVLEKLRVERGVAGNFQHNLVGVDPANRKATFKKADGTTVDVDYTLLHVVPPMGPPDVIKNSPLADEAGWVAVDKETLRHVKPEFGNVWSLGDCSSLPTSKTAAAVTSEAPVLTENLFSVVDTGKVAGAKYDGYTSCPLLTGYGQLLLAEFKYGGEPKETFANYLGDQATPRRLFYHLKKDLFPWAYWNLMLGGKWYGSNGIFRPKFPASQ</sequence>
<dbReference type="Proteomes" id="UP001385951">
    <property type="component" value="Unassembled WGS sequence"/>
</dbReference>
<proteinExistence type="predicted"/>
<name>A0AAW0GVS9_9APHY</name>
<reference evidence="1 2" key="1">
    <citation type="submission" date="2022-09" db="EMBL/GenBank/DDBJ databases">
        <authorList>
            <person name="Palmer J.M."/>
        </authorList>
    </citation>
    <scope>NUCLEOTIDE SEQUENCE [LARGE SCALE GENOMIC DNA]</scope>
    <source>
        <strain evidence="1 2">DSM 7382</strain>
    </source>
</reference>
<protein>
    <recommendedName>
        <fullName evidence="3">FAD/NAD(P)-binding domain-containing protein</fullName>
    </recommendedName>
</protein>
<dbReference type="PANTHER" id="PTHR10632">
    <property type="entry name" value="SULFIDE:QUINONE OXIDOREDUCTASE"/>
    <property type="match status" value="1"/>
</dbReference>
<dbReference type="PANTHER" id="PTHR10632:SF2">
    <property type="entry name" value="SULFIDE:QUINONE OXIDOREDUCTASE, MITOCHONDRIAL"/>
    <property type="match status" value="1"/>
</dbReference>